<protein>
    <submittedName>
        <fullName evidence="1">Uncharacterized protein</fullName>
    </submittedName>
</protein>
<dbReference type="EMBL" id="SWKV01000058">
    <property type="protein sequence ID" value="KAF3035410.1"/>
    <property type="molecule type" value="Genomic_DNA"/>
</dbReference>
<evidence type="ECO:0000313" key="1">
    <source>
        <dbReference type="EMBL" id="KAF3035410.1"/>
    </source>
</evidence>
<proteinExistence type="predicted"/>
<dbReference type="AlphaFoldDB" id="A0A9P4WLB1"/>
<accession>A0A9P4WLB1</accession>
<gene>
    <name evidence="1" type="ORF">E8E12_001992</name>
</gene>
<comment type="caution">
    <text evidence="1">The sequence shown here is derived from an EMBL/GenBank/DDBJ whole genome shotgun (WGS) entry which is preliminary data.</text>
</comment>
<dbReference type="OrthoDB" id="3794189at2759"/>
<evidence type="ECO:0000313" key="2">
    <source>
        <dbReference type="Proteomes" id="UP000758155"/>
    </source>
</evidence>
<sequence>MATPEVTKREEALYKAALVRMENAFTDRFPRLIDRLEKIKHDIDRVIDLGIEDIRCHKAYSYVRRVGDLTTPTPVDKFVDDIHKIRSVEDMRAKWAVQSKHFILLVAEQASMLMGRALGFLDALGEKRPSSSASVTLEDIGALQSFAVYSREILAEASKLYVEAAIEIMGRLDDEQEADVAISNHSRRLLERFAKKSDKERADRLSRSWASLTSGSISSREVSIQRRKAHEILAMLRWASIEALDKPRISLQTARTDIDAMREALAQTEDSEDEG</sequence>
<name>A0A9P4WLB1_9PLEO</name>
<organism evidence="1 2">
    <name type="scientific">Didymella heteroderae</name>
    <dbReference type="NCBI Taxonomy" id="1769908"/>
    <lineage>
        <taxon>Eukaryota</taxon>
        <taxon>Fungi</taxon>
        <taxon>Dikarya</taxon>
        <taxon>Ascomycota</taxon>
        <taxon>Pezizomycotina</taxon>
        <taxon>Dothideomycetes</taxon>
        <taxon>Pleosporomycetidae</taxon>
        <taxon>Pleosporales</taxon>
        <taxon>Pleosporineae</taxon>
        <taxon>Didymellaceae</taxon>
        <taxon>Didymella</taxon>
    </lineage>
</organism>
<keyword evidence="2" id="KW-1185">Reference proteome</keyword>
<reference evidence="1" key="1">
    <citation type="submission" date="2019-04" db="EMBL/GenBank/DDBJ databases">
        <title>Sequencing of skin fungus with MAO and IRED activity.</title>
        <authorList>
            <person name="Marsaioli A.J."/>
            <person name="Bonatto J.M.C."/>
            <person name="Reis Junior O."/>
        </authorList>
    </citation>
    <scope>NUCLEOTIDE SEQUENCE</scope>
    <source>
        <strain evidence="1">28M1</strain>
    </source>
</reference>
<dbReference type="Proteomes" id="UP000758155">
    <property type="component" value="Unassembled WGS sequence"/>
</dbReference>